<proteinExistence type="predicted"/>
<protein>
    <submittedName>
        <fullName evidence="1">Uncharacterized protein</fullName>
    </submittedName>
</protein>
<comment type="caution">
    <text evidence="1">The sequence shown here is derived from an EMBL/GenBank/DDBJ whole genome shotgun (WGS) entry which is preliminary data.</text>
</comment>
<name>A0AAE0KYM9_9CHLO</name>
<gene>
    <name evidence="1" type="ORF">CYMTET_25723</name>
</gene>
<dbReference type="Proteomes" id="UP001190700">
    <property type="component" value="Unassembled WGS sequence"/>
</dbReference>
<organism evidence="1 2">
    <name type="scientific">Cymbomonas tetramitiformis</name>
    <dbReference type="NCBI Taxonomy" id="36881"/>
    <lineage>
        <taxon>Eukaryota</taxon>
        <taxon>Viridiplantae</taxon>
        <taxon>Chlorophyta</taxon>
        <taxon>Pyramimonadophyceae</taxon>
        <taxon>Pyramimonadales</taxon>
        <taxon>Pyramimonadaceae</taxon>
        <taxon>Cymbomonas</taxon>
    </lineage>
</organism>
<sequence>MTFSWLSDARRKWHAAHFRLRDGVPLPCVHPLNRFLYWHKADFDNNDLSILHSTTKKRSREQSLYEFIRSRGLHALNEKQNRFFTVGSMPLLSLRGALTVPCGITKDPIEGLGLAAVPVPGKQTVQKSGDVLGLYMGPARKKVSITSGYQAEVRKGVYIDSVDTGNLTRFINHTPVQASANVRLRTWDPLQCLDLLIVEFCKEVVVKDEPVELLLYYGPDFDTLTEEDVHA</sequence>
<keyword evidence="2" id="KW-1185">Reference proteome</keyword>
<reference evidence="1 2" key="1">
    <citation type="journal article" date="2015" name="Genome Biol. Evol.">
        <title>Comparative Genomics of a Bacterivorous Green Alga Reveals Evolutionary Causalities and Consequences of Phago-Mixotrophic Mode of Nutrition.</title>
        <authorList>
            <person name="Burns J.A."/>
            <person name="Paasch A."/>
            <person name="Narechania A."/>
            <person name="Kim E."/>
        </authorList>
    </citation>
    <scope>NUCLEOTIDE SEQUENCE [LARGE SCALE GENOMIC DNA]</scope>
    <source>
        <strain evidence="1 2">PLY_AMNH</strain>
    </source>
</reference>
<accession>A0AAE0KYM9</accession>
<evidence type="ECO:0000313" key="1">
    <source>
        <dbReference type="EMBL" id="KAK3265606.1"/>
    </source>
</evidence>
<evidence type="ECO:0000313" key="2">
    <source>
        <dbReference type="Proteomes" id="UP001190700"/>
    </source>
</evidence>
<dbReference type="EMBL" id="LGRX02013805">
    <property type="protein sequence ID" value="KAK3265606.1"/>
    <property type="molecule type" value="Genomic_DNA"/>
</dbReference>
<dbReference type="AlphaFoldDB" id="A0AAE0KYM9"/>